<dbReference type="OrthoDB" id="302728at2"/>
<keyword evidence="2" id="KW-1185">Reference proteome</keyword>
<accession>A0A5C1AIM7</accession>
<protein>
    <submittedName>
        <fullName evidence="1">Uncharacterized protein</fullName>
    </submittedName>
</protein>
<proteinExistence type="predicted"/>
<gene>
    <name evidence="1" type="ORF">PX52LOC_05021</name>
</gene>
<evidence type="ECO:0000313" key="2">
    <source>
        <dbReference type="Proteomes" id="UP000324974"/>
    </source>
</evidence>
<dbReference type="AlphaFoldDB" id="A0A5C1AIM7"/>
<organism evidence="1 2">
    <name type="scientific">Limnoglobus roseus</name>
    <dbReference type="NCBI Taxonomy" id="2598579"/>
    <lineage>
        <taxon>Bacteria</taxon>
        <taxon>Pseudomonadati</taxon>
        <taxon>Planctomycetota</taxon>
        <taxon>Planctomycetia</taxon>
        <taxon>Gemmatales</taxon>
        <taxon>Gemmataceae</taxon>
        <taxon>Limnoglobus</taxon>
    </lineage>
</organism>
<evidence type="ECO:0000313" key="1">
    <source>
        <dbReference type="EMBL" id="QEL18007.1"/>
    </source>
</evidence>
<dbReference type="RefSeq" id="WP_149112549.1">
    <property type="nucleotide sequence ID" value="NZ_CP042425.1"/>
</dbReference>
<name>A0A5C1AIM7_9BACT</name>
<dbReference type="KEGG" id="lrs:PX52LOC_05021"/>
<dbReference type="EMBL" id="CP042425">
    <property type="protein sequence ID" value="QEL18007.1"/>
    <property type="molecule type" value="Genomic_DNA"/>
</dbReference>
<dbReference type="Proteomes" id="UP000324974">
    <property type="component" value="Chromosome"/>
</dbReference>
<sequence>MSDPSRKQAAAALDVPADADEAAVRAAFFKKLAANNFVPPESGTAALNLLNHGKLPLSIEGQLEAGRYEKADLEALMEKFWQFGPAHRAKLWGVLDRRCSDPAVRETLTRLKPGLDVTVVRREDWELDKMAQFIRESFLLPPRERSVKRMEWLAEQTFGPTLAARAKWLRDNDPATTALDPHLCKTCYCPKRRR</sequence>
<reference evidence="2" key="1">
    <citation type="submission" date="2019-08" db="EMBL/GenBank/DDBJ databases">
        <title>Limnoglobus roseus gen. nov., sp. nov., a novel freshwater planctomycete with a giant genome from the family Gemmataceae.</title>
        <authorList>
            <person name="Kulichevskaya I.S."/>
            <person name="Naumoff D.G."/>
            <person name="Miroshnikov K."/>
            <person name="Ivanova A."/>
            <person name="Philippov D.A."/>
            <person name="Hakobyan A."/>
            <person name="Rijpstra I.C."/>
            <person name="Sinninghe Damste J.S."/>
            <person name="Liesack W."/>
            <person name="Dedysh S.N."/>
        </authorList>
    </citation>
    <scope>NUCLEOTIDE SEQUENCE [LARGE SCALE GENOMIC DNA]</scope>
    <source>
        <strain evidence="2">PX52</strain>
    </source>
</reference>